<dbReference type="EMBL" id="CP128400">
    <property type="protein sequence ID" value="WJW69200.1"/>
    <property type="molecule type" value="Genomic_DNA"/>
</dbReference>
<keyword evidence="6" id="KW-1185">Reference proteome</keyword>
<evidence type="ECO:0000313" key="3">
    <source>
        <dbReference type="EMBL" id="NWJ47282.1"/>
    </source>
</evidence>
<gene>
    <name evidence="3" type="ORF">HXX08_15575</name>
    <name evidence="4" type="ORF">OZ401_002796</name>
</gene>
<sequence>MENTIDEIQQAIEAGEIERARLLLRDALKQPDAKIYYLASKVALNENQRQSFLQKAIELDPQYAEGNQTLEQQVNPVAVAETPVQYQYGMQPENAMTVAQATVTPEYPINYNLSTSPQQVYNVIQPGYAIKKPKFPKILVIGALVLVVIGVLGIIIAVISASNSSSKNYGSSSSSSGYSRPTATPDPRVYISSYKCLTSGYAEQIGTYFEACADPSDFYPSVNGKINLYYRLISNTKPVSGTSVNFRFYSKLTSETCSSYTNSSGIATCSIPVGGKGMFLSSGETEAFTIVAKATYSGKDVGATAYATAYGQ</sequence>
<organism evidence="3 5">
    <name type="scientific">Candidatus Chlorohelix allophototropha</name>
    <dbReference type="NCBI Taxonomy" id="3003348"/>
    <lineage>
        <taxon>Bacteria</taxon>
        <taxon>Bacillati</taxon>
        <taxon>Chloroflexota</taxon>
        <taxon>Chloroflexia</taxon>
        <taxon>Candidatus Chloroheliales</taxon>
        <taxon>Candidatus Chloroheliaceae</taxon>
        <taxon>Candidatus Chlorohelix</taxon>
    </lineage>
</organism>
<dbReference type="Proteomes" id="UP001431572">
    <property type="component" value="Chromosome 2"/>
</dbReference>
<accession>A0A8T7M5L5</accession>
<protein>
    <submittedName>
        <fullName evidence="3">Uncharacterized protein</fullName>
    </submittedName>
</protein>
<keyword evidence="2" id="KW-1133">Transmembrane helix</keyword>
<keyword evidence="2" id="KW-0812">Transmembrane</keyword>
<evidence type="ECO:0000313" key="5">
    <source>
        <dbReference type="Proteomes" id="UP000521676"/>
    </source>
</evidence>
<reference evidence="4" key="2">
    <citation type="journal article" date="2024" name="Nature">
        <title>Anoxygenic phototroph of the Chloroflexota uses a type I reaction centre.</title>
        <authorList>
            <person name="Tsuji J.M."/>
            <person name="Shaw N.A."/>
            <person name="Nagashima S."/>
            <person name="Venkiteswaran J.J."/>
            <person name="Schiff S.L."/>
            <person name="Watanabe T."/>
            <person name="Fukui M."/>
            <person name="Hanada S."/>
            <person name="Tank M."/>
            <person name="Neufeld J.D."/>
        </authorList>
    </citation>
    <scope>NUCLEOTIDE SEQUENCE</scope>
    <source>
        <strain evidence="4">L227-S17</strain>
    </source>
</reference>
<proteinExistence type="predicted"/>
<evidence type="ECO:0000313" key="6">
    <source>
        <dbReference type="Proteomes" id="UP001431572"/>
    </source>
</evidence>
<evidence type="ECO:0000256" key="2">
    <source>
        <dbReference type="SAM" id="Phobius"/>
    </source>
</evidence>
<dbReference type="RefSeq" id="WP_341471085.1">
    <property type="nucleotide sequence ID" value="NZ_CP128400.1"/>
</dbReference>
<feature type="region of interest" description="Disordered" evidence="1">
    <location>
        <begin position="164"/>
        <end position="183"/>
    </location>
</feature>
<feature type="transmembrane region" description="Helical" evidence="2">
    <location>
        <begin position="138"/>
        <end position="159"/>
    </location>
</feature>
<dbReference type="AlphaFoldDB" id="A0A8T7M5L5"/>
<name>A0A8T7M5L5_9CHLR</name>
<reference evidence="3 5" key="1">
    <citation type="submission" date="2020-06" db="EMBL/GenBank/DDBJ databases">
        <title>Anoxygenic phototrophic Chloroflexota member uses a Type I reaction center.</title>
        <authorList>
            <person name="Tsuji J.M."/>
            <person name="Shaw N.A."/>
            <person name="Nagashima S."/>
            <person name="Venkiteswaran J."/>
            <person name="Schiff S.L."/>
            <person name="Hanada S."/>
            <person name="Tank M."/>
            <person name="Neufeld J.D."/>
        </authorList>
    </citation>
    <scope>NUCLEOTIDE SEQUENCE [LARGE SCALE GENOMIC DNA]</scope>
    <source>
        <strain evidence="3">L227-S17</strain>
    </source>
</reference>
<evidence type="ECO:0000256" key="1">
    <source>
        <dbReference type="SAM" id="MobiDB-lite"/>
    </source>
</evidence>
<evidence type="ECO:0000313" key="4">
    <source>
        <dbReference type="EMBL" id="WJW69200.1"/>
    </source>
</evidence>
<dbReference type="EMBL" id="JACATZ010000003">
    <property type="protein sequence ID" value="NWJ47282.1"/>
    <property type="molecule type" value="Genomic_DNA"/>
</dbReference>
<dbReference type="Proteomes" id="UP000521676">
    <property type="component" value="Unassembled WGS sequence"/>
</dbReference>
<keyword evidence="2" id="KW-0472">Membrane</keyword>
<feature type="compositionally biased region" description="Low complexity" evidence="1">
    <location>
        <begin position="164"/>
        <end position="179"/>
    </location>
</feature>